<evidence type="ECO:0000313" key="1">
    <source>
        <dbReference type="EMBL" id="KAF7835367.1"/>
    </source>
</evidence>
<comment type="caution">
    <text evidence="1">The sequence shown here is derived from an EMBL/GenBank/DDBJ whole genome shotgun (WGS) entry which is preliminary data.</text>
</comment>
<keyword evidence="2" id="KW-1185">Reference proteome</keyword>
<gene>
    <name evidence="1" type="ORF">G2W53_010226</name>
</gene>
<protein>
    <submittedName>
        <fullName evidence="1">Plant/F14N23-31 protein</fullName>
    </submittedName>
</protein>
<reference evidence="1" key="1">
    <citation type="submission" date="2020-09" db="EMBL/GenBank/DDBJ databases">
        <title>Genome-Enabled Discovery of Anthraquinone Biosynthesis in Senna tora.</title>
        <authorList>
            <person name="Kang S.-H."/>
            <person name="Pandey R.P."/>
            <person name="Lee C.-M."/>
            <person name="Sim J.-S."/>
            <person name="Jeong J.-T."/>
            <person name="Choi B.-S."/>
            <person name="Jung M."/>
            <person name="Ginzburg D."/>
            <person name="Zhao K."/>
            <person name="Won S.Y."/>
            <person name="Oh T.-J."/>
            <person name="Yu Y."/>
            <person name="Kim N.-H."/>
            <person name="Lee O.R."/>
            <person name="Lee T.-H."/>
            <person name="Bashyal P."/>
            <person name="Kim T.-S."/>
            <person name="Lee W.-H."/>
            <person name="Kawkins C."/>
            <person name="Kim C.-K."/>
            <person name="Kim J.S."/>
            <person name="Ahn B.O."/>
            <person name="Rhee S.Y."/>
            <person name="Sohng J.K."/>
        </authorList>
    </citation>
    <scope>NUCLEOTIDE SEQUENCE</scope>
    <source>
        <tissue evidence="1">Leaf</tissue>
    </source>
</reference>
<proteinExistence type="predicted"/>
<sequence length="99" mass="11031">MATIPIQVPALWKAYMVASPSPITLSSKVLRRKNQSRKKRTDGLRRRVSSRISKGSFDKEPVTLDVLDCSSITNPAIHGGIESAWFDSVAVFDFDCFDD</sequence>
<accession>A0A835CDT7</accession>
<name>A0A835CDT7_9FABA</name>
<dbReference type="EMBL" id="JAAIUW010000004">
    <property type="protein sequence ID" value="KAF7835367.1"/>
    <property type="molecule type" value="Genomic_DNA"/>
</dbReference>
<dbReference type="Proteomes" id="UP000634136">
    <property type="component" value="Unassembled WGS sequence"/>
</dbReference>
<evidence type="ECO:0000313" key="2">
    <source>
        <dbReference type="Proteomes" id="UP000634136"/>
    </source>
</evidence>
<organism evidence="1 2">
    <name type="scientific">Senna tora</name>
    <dbReference type="NCBI Taxonomy" id="362788"/>
    <lineage>
        <taxon>Eukaryota</taxon>
        <taxon>Viridiplantae</taxon>
        <taxon>Streptophyta</taxon>
        <taxon>Embryophyta</taxon>
        <taxon>Tracheophyta</taxon>
        <taxon>Spermatophyta</taxon>
        <taxon>Magnoliopsida</taxon>
        <taxon>eudicotyledons</taxon>
        <taxon>Gunneridae</taxon>
        <taxon>Pentapetalae</taxon>
        <taxon>rosids</taxon>
        <taxon>fabids</taxon>
        <taxon>Fabales</taxon>
        <taxon>Fabaceae</taxon>
        <taxon>Caesalpinioideae</taxon>
        <taxon>Cassia clade</taxon>
        <taxon>Senna</taxon>
    </lineage>
</organism>
<dbReference type="AlphaFoldDB" id="A0A835CDT7"/>